<dbReference type="PANTHER" id="PTHR33511">
    <property type="entry name" value="OS06G0632400 PROTEIN"/>
    <property type="match status" value="1"/>
</dbReference>
<evidence type="ECO:0000313" key="2">
    <source>
        <dbReference type="Proteomes" id="UP000652761"/>
    </source>
</evidence>
<accession>A0A843TQX2</accession>
<dbReference type="AlphaFoldDB" id="A0A843TQX2"/>
<dbReference type="Proteomes" id="UP000652761">
    <property type="component" value="Unassembled WGS sequence"/>
</dbReference>
<comment type="caution">
    <text evidence="1">The sequence shown here is derived from an EMBL/GenBank/DDBJ whole genome shotgun (WGS) entry which is preliminary data.</text>
</comment>
<organism evidence="1 2">
    <name type="scientific">Colocasia esculenta</name>
    <name type="common">Wild taro</name>
    <name type="synonym">Arum esculentum</name>
    <dbReference type="NCBI Taxonomy" id="4460"/>
    <lineage>
        <taxon>Eukaryota</taxon>
        <taxon>Viridiplantae</taxon>
        <taxon>Streptophyta</taxon>
        <taxon>Embryophyta</taxon>
        <taxon>Tracheophyta</taxon>
        <taxon>Spermatophyta</taxon>
        <taxon>Magnoliopsida</taxon>
        <taxon>Liliopsida</taxon>
        <taxon>Araceae</taxon>
        <taxon>Aroideae</taxon>
        <taxon>Colocasieae</taxon>
        <taxon>Colocasia</taxon>
    </lineage>
</organism>
<proteinExistence type="predicted"/>
<keyword evidence="2" id="KW-1185">Reference proteome</keyword>
<evidence type="ECO:0000313" key="1">
    <source>
        <dbReference type="EMBL" id="MQL71850.1"/>
    </source>
</evidence>
<name>A0A843TQX2_COLES</name>
<protein>
    <submittedName>
        <fullName evidence="1">Uncharacterized protein</fullName>
    </submittedName>
</protein>
<gene>
    <name evidence="1" type="ORF">Taro_004168</name>
</gene>
<sequence>MGGKRRSSSSSAKSFFSIFFKFTGKHHSRKDIDDFEPYHGGRVWTSDEDRDRWVAEPNIDVKATEFIANFYKKRVADSGRQTVAVQS</sequence>
<dbReference type="EMBL" id="NMUH01000111">
    <property type="protein sequence ID" value="MQL71850.1"/>
    <property type="molecule type" value="Genomic_DNA"/>
</dbReference>
<dbReference type="OrthoDB" id="654716at2759"/>
<reference evidence="1" key="1">
    <citation type="submission" date="2017-07" db="EMBL/GenBank/DDBJ databases">
        <title>Taro Niue Genome Assembly and Annotation.</title>
        <authorList>
            <person name="Atibalentja N."/>
            <person name="Keating K."/>
            <person name="Fields C.J."/>
        </authorList>
    </citation>
    <scope>NUCLEOTIDE SEQUENCE</scope>
    <source>
        <strain evidence="1">Niue_2</strain>
        <tissue evidence="1">Leaf</tissue>
    </source>
</reference>